<evidence type="ECO:0000256" key="6">
    <source>
        <dbReference type="PIRSR" id="PIRSR634603-3"/>
    </source>
</evidence>
<dbReference type="InterPro" id="IPR036849">
    <property type="entry name" value="Enolase-like_C_sf"/>
</dbReference>
<evidence type="ECO:0000256" key="7">
    <source>
        <dbReference type="RuleBase" id="RU366006"/>
    </source>
</evidence>
<dbReference type="PANTHER" id="PTHR48080:SF3">
    <property type="entry name" value="ENOLASE SUPERFAMILY MEMBER DDB_G0284701"/>
    <property type="match status" value="1"/>
</dbReference>
<feature type="binding site" evidence="6">
    <location>
        <position position="225"/>
    </location>
    <ligand>
        <name>Mg(2+)</name>
        <dbReference type="ChEBI" id="CHEBI:18420"/>
    </ligand>
</feature>
<reference evidence="9 10" key="1">
    <citation type="submission" date="2014-03" db="EMBL/GenBank/DDBJ databases">
        <title>The draft genome sequence of Thalassospira mesophila JCM 18969.</title>
        <authorList>
            <person name="Lai Q."/>
            <person name="Shao Z."/>
        </authorList>
    </citation>
    <scope>NUCLEOTIDE SEQUENCE [LARGE SCALE GENOMIC DNA]</scope>
    <source>
        <strain evidence="9 10">JCM 18969</strain>
    </source>
</reference>
<dbReference type="PROSITE" id="PS00909">
    <property type="entry name" value="MR_MLE_2"/>
    <property type="match status" value="1"/>
</dbReference>
<dbReference type="SUPFAM" id="SSF51604">
    <property type="entry name" value="Enolase C-terminal domain-like"/>
    <property type="match status" value="1"/>
</dbReference>
<dbReference type="GO" id="GO:0009063">
    <property type="term" value="P:amino acid catabolic process"/>
    <property type="evidence" value="ECO:0007669"/>
    <property type="project" value="InterPro"/>
</dbReference>
<comment type="similarity">
    <text evidence="1 7">Belongs to the mandelate racemase/muconate lactonizing enzyme family.</text>
</comment>
<dbReference type="InterPro" id="IPR013342">
    <property type="entry name" value="Mandelate_racemase_C"/>
</dbReference>
<dbReference type="InterPro" id="IPR029065">
    <property type="entry name" value="Enolase_C-like"/>
</dbReference>
<dbReference type="EC" id="5.1.1.-" evidence="7"/>
<dbReference type="STRING" id="1293891.TMES_08285"/>
<dbReference type="SFLD" id="SFLDG00180">
    <property type="entry name" value="muconate_cycloisomerase"/>
    <property type="match status" value="1"/>
</dbReference>
<comment type="caution">
    <text evidence="9">The sequence shown here is derived from an EMBL/GenBank/DDBJ whole genome shotgun (WGS) entry which is preliminary data.</text>
</comment>
<gene>
    <name evidence="9" type="ORF">TMES_08285</name>
</gene>
<feature type="domain" description="Mandelate racemase/muconate lactonizing enzyme C-terminal" evidence="8">
    <location>
        <begin position="132"/>
        <end position="223"/>
    </location>
</feature>
<dbReference type="GO" id="GO:0000287">
    <property type="term" value="F:magnesium ion binding"/>
    <property type="evidence" value="ECO:0007669"/>
    <property type="project" value="UniProtKB-ARBA"/>
</dbReference>
<dbReference type="NCBIfam" id="NF042940">
    <property type="entry name" value="racemase_DgcA"/>
    <property type="match status" value="1"/>
</dbReference>
<evidence type="ECO:0000259" key="8">
    <source>
        <dbReference type="SMART" id="SM00922"/>
    </source>
</evidence>
<evidence type="ECO:0000256" key="4">
    <source>
        <dbReference type="ARBA" id="ARBA00023235"/>
    </source>
</evidence>
<evidence type="ECO:0000256" key="1">
    <source>
        <dbReference type="ARBA" id="ARBA00008031"/>
    </source>
</evidence>
<evidence type="ECO:0000313" key="9">
    <source>
        <dbReference type="EMBL" id="OSQ38781.1"/>
    </source>
</evidence>
<dbReference type="AlphaFoldDB" id="A0A1Y2L0L1"/>
<dbReference type="Pfam" id="PF13378">
    <property type="entry name" value="MR_MLE_C"/>
    <property type="match status" value="1"/>
</dbReference>
<dbReference type="EMBL" id="JFKA01000003">
    <property type="protein sequence ID" value="OSQ38781.1"/>
    <property type="molecule type" value="Genomic_DNA"/>
</dbReference>
<feature type="active site" description="Proton acceptor; specific for (R)-substrate epimerization" evidence="5">
    <location>
        <position position="151"/>
    </location>
</feature>
<organism evidence="9 10">
    <name type="scientific">Thalassospira mesophila</name>
    <dbReference type="NCBI Taxonomy" id="1293891"/>
    <lineage>
        <taxon>Bacteria</taxon>
        <taxon>Pseudomonadati</taxon>
        <taxon>Pseudomonadota</taxon>
        <taxon>Alphaproteobacteria</taxon>
        <taxon>Rhodospirillales</taxon>
        <taxon>Thalassospiraceae</taxon>
        <taxon>Thalassospira</taxon>
    </lineage>
</organism>
<dbReference type="InterPro" id="IPR018110">
    <property type="entry name" value="Mandel_Rmase/mucon_lact_enz_CS"/>
</dbReference>
<dbReference type="SMART" id="SM00922">
    <property type="entry name" value="MR_MLE"/>
    <property type="match status" value="1"/>
</dbReference>
<evidence type="ECO:0000313" key="10">
    <source>
        <dbReference type="Proteomes" id="UP000193391"/>
    </source>
</evidence>
<dbReference type="Gene3D" id="3.20.20.120">
    <property type="entry name" value="Enolase-like C-terminal domain"/>
    <property type="match status" value="1"/>
</dbReference>
<dbReference type="OrthoDB" id="9782675at2"/>
<sequence>MPKLSVTSEVWPLRTAFKISRGAKTQAEVVVVTLSDGEFSGRGECVPYARYGESIDQVMADINAQADALDRGMTRAELQNAMKAGAARNAVDCAYWDLEAKRFGRRVWDLPGLEAPAPEGLVTAETLSLDTPDAMREAAKKAASAPLLKLKLNGENVLESVRAVREGAPHARLIVDANEAWSIELLRDIGAELDALGVEMIEQPLPAGSDDGLAGIDCPVLLCADESVHTVADIPRLARLYDMINIKIDKTGGLTGALELADAALAAGMQLMVGCMVGTSLAMAPAMVVAAKARIVDLDGPLWMAKDRENGIEFTKGVMALPEAKLWG</sequence>
<keyword evidence="3 6" id="KW-0460">Magnesium</keyword>
<proteinExistence type="inferred from homology"/>
<keyword evidence="10" id="KW-1185">Reference proteome</keyword>
<feature type="active site" description="Proton acceptor; specific for (S)-substrate epimerization" evidence="5">
    <location>
        <position position="247"/>
    </location>
</feature>
<dbReference type="InterPro" id="IPR034603">
    <property type="entry name" value="Dipeptide_epimerase"/>
</dbReference>
<evidence type="ECO:0000256" key="2">
    <source>
        <dbReference type="ARBA" id="ARBA00022723"/>
    </source>
</evidence>
<name>A0A1Y2L0L1_9PROT</name>
<dbReference type="GO" id="GO:0016855">
    <property type="term" value="F:racemase and epimerase activity, acting on amino acids and derivatives"/>
    <property type="evidence" value="ECO:0007669"/>
    <property type="project" value="UniProtKB-UniRule"/>
</dbReference>
<keyword evidence="2 6" id="KW-0479">Metal-binding</keyword>
<keyword evidence="4 7" id="KW-0413">Isomerase</keyword>
<evidence type="ECO:0000256" key="5">
    <source>
        <dbReference type="PIRSR" id="PIRSR634603-1"/>
    </source>
</evidence>
<dbReference type="CDD" id="cd03319">
    <property type="entry name" value="L-Ala-DL-Glu_epimerase"/>
    <property type="match status" value="1"/>
</dbReference>
<comment type="cofactor">
    <cofactor evidence="6 7">
        <name>Mg(2+)</name>
        <dbReference type="ChEBI" id="CHEBI:18420"/>
    </cofactor>
    <text evidence="6 7">Binds 1 Mg(2+) ion per subunit.</text>
</comment>
<dbReference type="SFLD" id="SFLDS00001">
    <property type="entry name" value="Enolase"/>
    <property type="match status" value="1"/>
</dbReference>
<dbReference type="SFLD" id="SFLDF00010">
    <property type="entry name" value="dipeptide_epimerase"/>
    <property type="match status" value="1"/>
</dbReference>
<dbReference type="InterPro" id="IPR034593">
    <property type="entry name" value="DgoD-like"/>
</dbReference>
<evidence type="ECO:0000256" key="3">
    <source>
        <dbReference type="ARBA" id="ARBA00022842"/>
    </source>
</evidence>
<feature type="binding site" evidence="6">
    <location>
        <position position="202"/>
    </location>
    <ligand>
        <name>Mg(2+)</name>
        <dbReference type="ChEBI" id="CHEBI:18420"/>
    </ligand>
</feature>
<protein>
    <recommendedName>
        <fullName evidence="7">Dipeptide epimerase</fullName>
        <ecNumber evidence="7">5.1.1.-</ecNumber>
    </recommendedName>
</protein>
<dbReference type="Gene3D" id="3.30.390.10">
    <property type="entry name" value="Enolase-like, N-terminal domain"/>
    <property type="match status" value="1"/>
</dbReference>
<feature type="binding site" evidence="6">
    <location>
        <position position="176"/>
    </location>
    <ligand>
        <name>Mg(2+)</name>
        <dbReference type="ChEBI" id="CHEBI:18420"/>
    </ligand>
</feature>
<dbReference type="Proteomes" id="UP000193391">
    <property type="component" value="Unassembled WGS sequence"/>
</dbReference>
<dbReference type="InterPro" id="IPR013341">
    <property type="entry name" value="Mandelate_racemase_N_dom"/>
</dbReference>
<dbReference type="PANTHER" id="PTHR48080">
    <property type="entry name" value="D-GALACTONATE DEHYDRATASE-RELATED"/>
    <property type="match status" value="1"/>
</dbReference>
<dbReference type="RefSeq" id="WP_143589588.1">
    <property type="nucleotide sequence ID" value="NZ_JFKA01000003.1"/>
</dbReference>
<dbReference type="Pfam" id="PF02746">
    <property type="entry name" value="MR_MLE_N"/>
    <property type="match status" value="1"/>
</dbReference>
<dbReference type="SUPFAM" id="SSF54826">
    <property type="entry name" value="Enolase N-terminal domain-like"/>
    <property type="match status" value="1"/>
</dbReference>
<dbReference type="InterPro" id="IPR029017">
    <property type="entry name" value="Enolase-like_N"/>
</dbReference>
<accession>A0A1Y2L0L1</accession>